<dbReference type="AlphaFoldDB" id="A0A381TLA9"/>
<dbReference type="Gene3D" id="1.10.540.10">
    <property type="entry name" value="Acyl-CoA dehydrogenase/oxidase, N-terminal domain"/>
    <property type="match status" value="1"/>
</dbReference>
<dbReference type="PIRSF" id="PIRSF016578">
    <property type="entry name" value="HsaA"/>
    <property type="match status" value="1"/>
</dbReference>
<protein>
    <recommendedName>
        <fullName evidence="9">Acyl-CoA dehydrogenase</fullName>
    </recommendedName>
</protein>
<dbReference type="Gene3D" id="1.20.140.10">
    <property type="entry name" value="Butyryl-CoA Dehydrogenase, subunit A, domain 3"/>
    <property type="match status" value="1"/>
</dbReference>
<accession>A0A381TLA9</accession>
<dbReference type="InterPro" id="IPR009100">
    <property type="entry name" value="AcylCoA_DH/oxidase_NM_dom_sf"/>
</dbReference>
<dbReference type="InterPro" id="IPR037069">
    <property type="entry name" value="AcylCoA_DH/ox_N_sf"/>
</dbReference>
<dbReference type="Pfam" id="PF02770">
    <property type="entry name" value="Acyl-CoA_dh_M"/>
    <property type="match status" value="1"/>
</dbReference>
<feature type="domain" description="Acyl-CoA oxidase/dehydrogenase middle" evidence="6">
    <location>
        <begin position="137"/>
        <end position="220"/>
    </location>
</feature>
<evidence type="ECO:0000259" key="5">
    <source>
        <dbReference type="Pfam" id="PF00441"/>
    </source>
</evidence>
<dbReference type="InterPro" id="IPR009075">
    <property type="entry name" value="AcylCo_DH/oxidase_C"/>
</dbReference>
<feature type="domain" description="Acyl-CoA dehydrogenase/oxidase N-terminal" evidence="7">
    <location>
        <begin position="12"/>
        <end position="118"/>
    </location>
</feature>
<dbReference type="InterPro" id="IPR046373">
    <property type="entry name" value="Acyl-CoA_Oxase/DH_mid-dom_sf"/>
</dbReference>
<gene>
    <name evidence="8" type="ORF">METZ01_LOCUS67657</name>
</gene>
<evidence type="ECO:0000259" key="6">
    <source>
        <dbReference type="Pfam" id="PF02770"/>
    </source>
</evidence>
<dbReference type="InterPro" id="IPR036250">
    <property type="entry name" value="AcylCo_DH-like_C"/>
</dbReference>
<feature type="domain" description="Acyl-CoA dehydrogenase/oxidase C-terminal" evidence="5">
    <location>
        <begin position="247"/>
        <end position="380"/>
    </location>
</feature>
<dbReference type="SUPFAM" id="SSF47203">
    <property type="entry name" value="Acyl-CoA dehydrogenase C-terminal domain-like"/>
    <property type="match status" value="1"/>
</dbReference>
<dbReference type="GO" id="GO:0050660">
    <property type="term" value="F:flavin adenine dinucleotide binding"/>
    <property type="evidence" value="ECO:0007669"/>
    <property type="project" value="InterPro"/>
</dbReference>
<comment type="cofactor">
    <cofactor evidence="1">
        <name>FAD</name>
        <dbReference type="ChEBI" id="CHEBI:57692"/>
    </cofactor>
</comment>
<dbReference type="InterPro" id="IPR013786">
    <property type="entry name" value="AcylCoA_DH/ox_N"/>
</dbReference>
<dbReference type="GO" id="GO:0003995">
    <property type="term" value="F:acyl-CoA dehydrogenase activity"/>
    <property type="evidence" value="ECO:0007669"/>
    <property type="project" value="TreeGrafter"/>
</dbReference>
<keyword evidence="3" id="KW-0285">Flavoprotein</keyword>
<dbReference type="PANTHER" id="PTHR43884">
    <property type="entry name" value="ACYL-COA DEHYDROGENASE"/>
    <property type="match status" value="1"/>
</dbReference>
<dbReference type="PANTHER" id="PTHR43884:SF12">
    <property type="entry name" value="ISOVALERYL-COA DEHYDROGENASE, MITOCHONDRIAL-RELATED"/>
    <property type="match status" value="1"/>
</dbReference>
<evidence type="ECO:0000313" key="8">
    <source>
        <dbReference type="EMBL" id="SVA14803.1"/>
    </source>
</evidence>
<comment type="similarity">
    <text evidence="2">Belongs to the acyl-CoA dehydrogenase family.</text>
</comment>
<evidence type="ECO:0000259" key="7">
    <source>
        <dbReference type="Pfam" id="PF02771"/>
    </source>
</evidence>
<evidence type="ECO:0000256" key="1">
    <source>
        <dbReference type="ARBA" id="ARBA00001974"/>
    </source>
</evidence>
<sequence>MARDDKRSQLRDQLIKSVRDLTVEKLGPRSALYDQEATHPKENWQDLFGQGLLAMSVPEEYGGMGLDPLSYVMVLEEIAKGCSSTSMTLHMHSTVLRFIAATATAQQKARFYPEVVDGGKMFGSWGSEPNTSLGRNFFMETSAEQAHGGYLINGVKHFCTMAGAASFMQVFCSLGGSDDMASNSMLILVPADSPGLNVTGEWNTLGMRGTVSPSVEFKDCFVEESHALGKPGEFLKVGVVESFPLGYAAVYLGTAAAALDFATEFCKTRIFKPDTVPISNDPIIQRHLGDLSIHLDAARAVLYQSASQWDQADATNRGLLAAKAKYLCSEAALETTSRAIQIVGGRSAHKNMPLERAFRDVRTSTLMPPNPDVMLANIGKGNLGLLGAMFRVDGSPEL</sequence>
<organism evidence="8">
    <name type="scientific">marine metagenome</name>
    <dbReference type="NCBI Taxonomy" id="408172"/>
    <lineage>
        <taxon>unclassified sequences</taxon>
        <taxon>metagenomes</taxon>
        <taxon>ecological metagenomes</taxon>
    </lineage>
</organism>
<reference evidence="8" key="1">
    <citation type="submission" date="2018-05" db="EMBL/GenBank/DDBJ databases">
        <authorList>
            <person name="Lanie J.A."/>
            <person name="Ng W.-L."/>
            <person name="Kazmierczak K.M."/>
            <person name="Andrzejewski T.M."/>
            <person name="Davidsen T.M."/>
            <person name="Wayne K.J."/>
            <person name="Tettelin H."/>
            <person name="Glass J.I."/>
            <person name="Rusch D."/>
            <person name="Podicherti R."/>
            <person name="Tsui H.-C.T."/>
            <person name="Winkler M.E."/>
        </authorList>
    </citation>
    <scope>NUCLEOTIDE SEQUENCE</scope>
</reference>
<dbReference type="Gene3D" id="2.40.110.10">
    <property type="entry name" value="Butyryl-CoA Dehydrogenase, subunit A, domain 2"/>
    <property type="match status" value="1"/>
</dbReference>
<dbReference type="SUPFAM" id="SSF56645">
    <property type="entry name" value="Acyl-CoA dehydrogenase NM domain-like"/>
    <property type="match status" value="1"/>
</dbReference>
<evidence type="ECO:0000256" key="2">
    <source>
        <dbReference type="ARBA" id="ARBA00009347"/>
    </source>
</evidence>
<dbReference type="Pfam" id="PF02771">
    <property type="entry name" value="Acyl-CoA_dh_N"/>
    <property type="match status" value="1"/>
</dbReference>
<evidence type="ECO:0000256" key="3">
    <source>
        <dbReference type="ARBA" id="ARBA00022630"/>
    </source>
</evidence>
<dbReference type="EMBL" id="UINC01004504">
    <property type="protein sequence ID" value="SVA14803.1"/>
    <property type="molecule type" value="Genomic_DNA"/>
</dbReference>
<dbReference type="Pfam" id="PF00441">
    <property type="entry name" value="Acyl-CoA_dh_1"/>
    <property type="match status" value="1"/>
</dbReference>
<evidence type="ECO:0000256" key="4">
    <source>
        <dbReference type="ARBA" id="ARBA00022827"/>
    </source>
</evidence>
<dbReference type="InterPro" id="IPR006091">
    <property type="entry name" value="Acyl-CoA_Oxase/DH_mid-dom"/>
</dbReference>
<name>A0A381TLA9_9ZZZZ</name>
<evidence type="ECO:0008006" key="9">
    <source>
        <dbReference type="Google" id="ProtNLM"/>
    </source>
</evidence>
<proteinExistence type="inferred from homology"/>
<keyword evidence="4" id="KW-0274">FAD</keyword>